<dbReference type="Proteomes" id="UP001309876">
    <property type="component" value="Unassembled WGS sequence"/>
</dbReference>
<gene>
    <name evidence="10" type="ORF">LTR05_007413</name>
</gene>
<dbReference type="CDD" id="cd12110">
    <property type="entry name" value="PHP_HisPPase_Hisj_like"/>
    <property type="match status" value="1"/>
</dbReference>
<organism evidence="10 11">
    <name type="scientific">Lithohypha guttulata</name>
    <dbReference type="NCBI Taxonomy" id="1690604"/>
    <lineage>
        <taxon>Eukaryota</taxon>
        <taxon>Fungi</taxon>
        <taxon>Dikarya</taxon>
        <taxon>Ascomycota</taxon>
        <taxon>Pezizomycotina</taxon>
        <taxon>Eurotiomycetes</taxon>
        <taxon>Chaetothyriomycetidae</taxon>
        <taxon>Chaetothyriales</taxon>
        <taxon>Trichomeriaceae</taxon>
        <taxon>Lithohypha</taxon>
    </lineage>
</organism>
<evidence type="ECO:0000259" key="9">
    <source>
        <dbReference type="Pfam" id="PF02811"/>
    </source>
</evidence>
<dbReference type="InterPro" id="IPR016195">
    <property type="entry name" value="Pol/histidinol_Pase-like"/>
</dbReference>
<dbReference type="PANTHER" id="PTHR21039:SF0">
    <property type="entry name" value="HISTIDINOL-PHOSPHATASE"/>
    <property type="match status" value="1"/>
</dbReference>
<keyword evidence="6 8" id="KW-0368">Histidine biosynthesis</keyword>
<dbReference type="FunFam" id="3.20.20.140:FF:000059">
    <property type="entry name" value="Histidinol-phosphatase"/>
    <property type="match status" value="1"/>
</dbReference>
<dbReference type="Pfam" id="PF02811">
    <property type="entry name" value="PHP"/>
    <property type="match status" value="1"/>
</dbReference>
<evidence type="ECO:0000313" key="10">
    <source>
        <dbReference type="EMBL" id="KAK5082269.1"/>
    </source>
</evidence>
<dbReference type="GO" id="GO:0004401">
    <property type="term" value="F:histidinol-phosphatase activity"/>
    <property type="evidence" value="ECO:0007669"/>
    <property type="project" value="UniProtKB-UniRule"/>
</dbReference>
<comment type="caution">
    <text evidence="10">The sequence shown here is derived from an EMBL/GenBank/DDBJ whole genome shotgun (WGS) entry which is preliminary data.</text>
</comment>
<dbReference type="SUPFAM" id="SSF89550">
    <property type="entry name" value="PHP domain-like"/>
    <property type="match status" value="1"/>
</dbReference>
<evidence type="ECO:0000256" key="4">
    <source>
        <dbReference type="ARBA" id="ARBA00022605"/>
    </source>
</evidence>
<dbReference type="EMBL" id="JAVRRJ010000008">
    <property type="protein sequence ID" value="KAK5082269.1"/>
    <property type="molecule type" value="Genomic_DNA"/>
</dbReference>
<name>A0AAN7YDY9_9EURO</name>
<evidence type="ECO:0000256" key="1">
    <source>
        <dbReference type="ARBA" id="ARBA00004970"/>
    </source>
</evidence>
<dbReference type="GO" id="GO:0005737">
    <property type="term" value="C:cytoplasm"/>
    <property type="evidence" value="ECO:0007669"/>
    <property type="project" value="TreeGrafter"/>
</dbReference>
<dbReference type="NCBIfam" id="TIGR01856">
    <property type="entry name" value="hisJ_fam"/>
    <property type="match status" value="1"/>
</dbReference>
<evidence type="ECO:0000256" key="3">
    <source>
        <dbReference type="ARBA" id="ARBA00013085"/>
    </source>
</evidence>
<feature type="domain" description="PHP" evidence="9">
    <location>
        <begin position="5"/>
        <end position="214"/>
    </location>
</feature>
<comment type="pathway">
    <text evidence="1 8">Amino-acid biosynthesis; L-histidine biosynthesis; L-histidine from 5-phospho-alpha-D-ribose 1-diphosphate: step 8/9.</text>
</comment>
<comment type="similarity">
    <text evidence="2 8">Belongs to the PHP hydrolase family. HisK subfamily.</text>
</comment>
<sequence length="310" mass="35393">MPHSHHSHSGEFCPGHAVDALEDIIKTAISKDFKVLALTEHMPRHDEDRYPEEIEAGTTLQSLVMNEARYYNKAQELRAKYEGRIALPIGFESDWCGPRSRELIEKSIETYPFDFFIGSIHHVKGVPIDYDHAGYVRARNLVGSEEKLFAQYYDEQYEMLQGLRPPVIGHFDLIRLLSSDSNVEWQSMTSVWNKILRNLEFVASYGGILEINTAALRKGMAEPYPKSEICQAFLRLHGRFCLSDDSHGMAQVATNYDKLLPFLQRNGIEQLWYLSPASSRNNFGDPRFPTLSTDSVLVRDVASHKTLKAR</sequence>
<dbReference type="InterPro" id="IPR004013">
    <property type="entry name" value="PHP_dom"/>
</dbReference>
<dbReference type="Gene3D" id="3.20.20.140">
    <property type="entry name" value="Metal-dependent hydrolases"/>
    <property type="match status" value="1"/>
</dbReference>
<dbReference type="PANTHER" id="PTHR21039">
    <property type="entry name" value="HISTIDINOL PHOSPHATASE-RELATED"/>
    <property type="match status" value="1"/>
</dbReference>
<evidence type="ECO:0000256" key="2">
    <source>
        <dbReference type="ARBA" id="ARBA00009152"/>
    </source>
</evidence>
<evidence type="ECO:0000256" key="5">
    <source>
        <dbReference type="ARBA" id="ARBA00022801"/>
    </source>
</evidence>
<dbReference type="GO" id="GO:0000105">
    <property type="term" value="P:L-histidine biosynthetic process"/>
    <property type="evidence" value="ECO:0007669"/>
    <property type="project" value="UniProtKB-UniRule"/>
</dbReference>
<keyword evidence="11" id="KW-1185">Reference proteome</keyword>
<dbReference type="EC" id="3.1.3.15" evidence="3 8"/>
<evidence type="ECO:0000256" key="8">
    <source>
        <dbReference type="RuleBase" id="RU366003"/>
    </source>
</evidence>
<keyword evidence="4 8" id="KW-0028">Amino-acid biosynthesis</keyword>
<evidence type="ECO:0000256" key="7">
    <source>
        <dbReference type="ARBA" id="ARBA00049158"/>
    </source>
</evidence>
<evidence type="ECO:0000313" key="11">
    <source>
        <dbReference type="Proteomes" id="UP001309876"/>
    </source>
</evidence>
<evidence type="ECO:0000256" key="6">
    <source>
        <dbReference type="ARBA" id="ARBA00023102"/>
    </source>
</evidence>
<proteinExistence type="inferred from homology"/>
<comment type="catalytic activity">
    <reaction evidence="7 8">
        <text>L-histidinol phosphate + H2O = L-histidinol + phosphate</text>
        <dbReference type="Rhea" id="RHEA:14465"/>
        <dbReference type="ChEBI" id="CHEBI:15377"/>
        <dbReference type="ChEBI" id="CHEBI:43474"/>
        <dbReference type="ChEBI" id="CHEBI:57699"/>
        <dbReference type="ChEBI" id="CHEBI:57980"/>
        <dbReference type="EC" id="3.1.3.15"/>
    </reaction>
</comment>
<reference evidence="10 11" key="1">
    <citation type="submission" date="2023-08" db="EMBL/GenBank/DDBJ databases">
        <title>Black Yeasts Isolated from many extreme environments.</title>
        <authorList>
            <person name="Coleine C."/>
            <person name="Stajich J.E."/>
            <person name="Selbmann L."/>
        </authorList>
    </citation>
    <scope>NUCLEOTIDE SEQUENCE [LARGE SCALE GENOMIC DNA]</scope>
    <source>
        <strain evidence="10 11">CCFEE 5910</strain>
    </source>
</reference>
<accession>A0AAN7YDY9</accession>
<dbReference type="InterPro" id="IPR010140">
    <property type="entry name" value="Histidinol_P_phosphatase_HisJ"/>
</dbReference>
<dbReference type="AlphaFoldDB" id="A0AAN7YDY9"/>
<protein>
    <recommendedName>
        <fullName evidence="3 8">Histidinol-phosphatase</fullName>
        <shortName evidence="8">HolPase</shortName>
        <ecNumber evidence="3 8">3.1.3.15</ecNumber>
    </recommendedName>
</protein>
<keyword evidence="5 8" id="KW-0378">Hydrolase</keyword>